<dbReference type="InterPro" id="IPR024041">
    <property type="entry name" value="NH4_transpt_AmtB-like_dom"/>
</dbReference>
<comment type="subcellular location">
    <subcellularLocation>
        <location evidence="1">Membrane</location>
        <topology evidence="1">Multi-pass membrane protein</topology>
    </subcellularLocation>
</comment>
<keyword evidence="2 6" id="KW-0812">Transmembrane</keyword>
<evidence type="ECO:0000256" key="3">
    <source>
        <dbReference type="ARBA" id="ARBA00022989"/>
    </source>
</evidence>
<dbReference type="GO" id="GO:0097272">
    <property type="term" value="P:ammonium homeostasis"/>
    <property type="evidence" value="ECO:0007669"/>
    <property type="project" value="TreeGrafter"/>
</dbReference>
<evidence type="ECO:0000256" key="5">
    <source>
        <dbReference type="SAM" id="MobiDB-lite"/>
    </source>
</evidence>
<evidence type="ECO:0000256" key="1">
    <source>
        <dbReference type="ARBA" id="ARBA00004141"/>
    </source>
</evidence>
<gene>
    <name evidence="8" type="primary">amtB</name>
    <name evidence="8" type="ORF">SPIL2461_LOCUS11580</name>
</gene>
<evidence type="ECO:0000313" key="8">
    <source>
        <dbReference type="EMBL" id="CAE7462872.1"/>
    </source>
</evidence>
<protein>
    <submittedName>
        <fullName evidence="8">AmtB protein</fullName>
    </submittedName>
</protein>
<name>A0A812S5Q2_SYMPI</name>
<dbReference type="OrthoDB" id="534912at2759"/>
<dbReference type="AlphaFoldDB" id="A0A812S5Q2"/>
<feature type="domain" description="Ammonium transporter AmtB-like" evidence="7">
    <location>
        <begin position="241"/>
        <end position="451"/>
    </location>
</feature>
<dbReference type="InterPro" id="IPR029020">
    <property type="entry name" value="Ammonium/urea_transptr"/>
</dbReference>
<dbReference type="PANTHER" id="PTHR11730:SF58">
    <property type="entry name" value="AMMONIUM TRANSPORTER"/>
    <property type="match status" value="1"/>
</dbReference>
<keyword evidence="9" id="KW-1185">Reference proteome</keyword>
<dbReference type="Proteomes" id="UP000649617">
    <property type="component" value="Unassembled WGS sequence"/>
</dbReference>
<keyword evidence="4 6" id="KW-0472">Membrane</keyword>
<evidence type="ECO:0000313" key="9">
    <source>
        <dbReference type="Proteomes" id="UP000649617"/>
    </source>
</evidence>
<feature type="transmembrane region" description="Helical" evidence="6">
    <location>
        <begin position="307"/>
        <end position="340"/>
    </location>
</feature>
<feature type="transmembrane region" description="Helical" evidence="6">
    <location>
        <begin position="241"/>
        <end position="259"/>
    </location>
</feature>
<feature type="compositionally biased region" description="Polar residues" evidence="5">
    <location>
        <begin position="497"/>
        <end position="509"/>
    </location>
</feature>
<accession>A0A812S5Q2</accession>
<keyword evidence="3 6" id="KW-1133">Transmembrane helix</keyword>
<proteinExistence type="predicted"/>
<dbReference type="GO" id="GO:0008519">
    <property type="term" value="F:ammonium channel activity"/>
    <property type="evidence" value="ECO:0007669"/>
    <property type="project" value="InterPro"/>
</dbReference>
<evidence type="ECO:0000256" key="4">
    <source>
        <dbReference type="ARBA" id="ARBA00023136"/>
    </source>
</evidence>
<organism evidence="8 9">
    <name type="scientific">Symbiodinium pilosum</name>
    <name type="common">Dinoflagellate</name>
    <dbReference type="NCBI Taxonomy" id="2952"/>
    <lineage>
        <taxon>Eukaryota</taxon>
        <taxon>Sar</taxon>
        <taxon>Alveolata</taxon>
        <taxon>Dinophyceae</taxon>
        <taxon>Suessiales</taxon>
        <taxon>Symbiodiniaceae</taxon>
        <taxon>Symbiodinium</taxon>
    </lineage>
</organism>
<dbReference type="PANTHER" id="PTHR11730">
    <property type="entry name" value="AMMONIUM TRANSPORTER"/>
    <property type="match status" value="1"/>
</dbReference>
<feature type="transmembrane region" description="Helical" evidence="6">
    <location>
        <begin position="103"/>
        <end position="123"/>
    </location>
</feature>
<feature type="transmembrane region" description="Helical" evidence="6">
    <location>
        <begin position="271"/>
        <end position="295"/>
    </location>
</feature>
<reference evidence="8" key="1">
    <citation type="submission" date="2021-02" db="EMBL/GenBank/DDBJ databases">
        <authorList>
            <person name="Dougan E. K."/>
            <person name="Rhodes N."/>
            <person name="Thang M."/>
            <person name="Chan C."/>
        </authorList>
    </citation>
    <scope>NUCLEOTIDE SEQUENCE</scope>
</reference>
<feature type="transmembrane region" description="Helical" evidence="6">
    <location>
        <begin position="130"/>
        <end position="147"/>
    </location>
</feature>
<feature type="domain" description="Ammonium transporter AmtB-like" evidence="7">
    <location>
        <begin position="32"/>
        <end position="196"/>
    </location>
</feature>
<feature type="transmembrane region" description="Helical" evidence="6">
    <location>
        <begin position="407"/>
        <end position="428"/>
    </location>
</feature>
<dbReference type="EMBL" id="CAJNIZ010022614">
    <property type="protein sequence ID" value="CAE7462872.1"/>
    <property type="molecule type" value="Genomic_DNA"/>
</dbReference>
<feature type="region of interest" description="Disordered" evidence="5">
    <location>
        <begin position="497"/>
        <end position="536"/>
    </location>
</feature>
<evidence type="ECO:0000256" key="6">
    <source>
        <dbReference type="SAM" id="Phobius"/>
    </source>
</evidence>
<sequence>MELPDVRWVNEMSSQALPTCQPFRLRHRADVAFIVTMAGRIIQMQSGFAMLESAYAQPNNSANIMMKNMLDLFIGVLVFYLFGYQIAFGETHDVGFADTGYDMAHWFCSFSYATTAATINSGALAGRVAFFPYLVLSTFMTGIVYPISARLVWGNGWLQQIGFVDFAGSATVHMVGAVSALVGTCFVGPRIGRFKEYRAWKAPWNVIFMEKHDSKYYREPEGAVEKKVFVPFRKCRHPVQLLFGTFLLLVGFLAFNPGSTFATTDDKDLTVAYSSVTTLLAAAGAGVGGMIYSIASARAAVVRVPELTNAVIGGLVASCACCTVIPVPLAPLVGFVAALLTLSFEELLVYCQIDDAVGAVAAHGPSGAWGTLAVALFADKHCADSLELTGLFFGGGEAAWRLLGVQALGILVLSAISLVCTYVIVMVVDALFGFRVSRACELIGLDFWEHQFDDGSLETNTHKATLFGLSKMRQDLSRRSRYLEVKKTVWWSLGRNDSSSSNPGLSEASTDAPEGESVEGVEGPQAGEGARGDGGDRLEELTRKVQALEAQISLLTVGALRNSQAGDPNTFEDICGRGLRTKACIPPEPETQEKAV</sequence>
<dbReference type="GO" id="GO:0005886">
    <property type="term" value="C:plasma membrane"/>
    <property type="evidence" value="ECO:0007669"/>
    <property type="project" value="TreeGrafter"/>
</dbReference>
<feature type="transmembrane region" description="Helical" evidence="6">
    <location>
        <begin position="167"/>
        <end position="188"/>
    </location>
</feature>
<evidence type="ECO:0000259" key="7">
    <source>
        <dbReference type="Pfam" id="PF00909"/>
    </source>
</evidence>
<comment type="caution">
    <text evidence="8">The sequence shown here is derived from an EMBL/GenBank/DDBJ whole genome shotgun (WGS) entry which is preliminary data.</text>
</comment>
<dbReference type="SUPFAM" id="SSF111352">
    <property type="entry name" value="Ammonium transporter"/>
    <property type="match status" value="1"/>
</dbReference>
<feature type="transmembrane region" description="Helical" evidence="6">
    <location>
        <begin position="69"/>
        <end position="88"/>
    </location>
</feature>
<evidence type="ECO:0000256" key="2">
    <source>
        <dbReference type="ARBA" id="ARBA00022692"/>
    </source>
</evidence>
<dbReference type="Pfam" id="PF00909">
    <property type="entry name" value="Ammonium_transp"/>
    <property type="match status" value="2"/>
</dbReference>
<dbReference type="Gene3D" id="1.10.3430.10">
    <property type="entry name" value="Ammonium transporter AmtB like domains"/>
    <property type="match status" value="1"/>
</dbReference>